<keyword evidence="5" id="KW-0574">Periplasm</keyword>
<evidence type="ECO:0000256" key="6">
    <source>
        <dbReference type="ARBA" id="ARBA00022982"/>
    </source>
</evidence>
<name>A0A4R2KQI5_9GAMM</name>
<dbReference type="GO" id="GO:0042597">
    <property type="term" value="C:periplasmic space"/>
    <property type="evidence" value="ECO:0007669"/>
    <property type="project" value="UniProtKB-SubCell"/>
</dbReference>
<feature type="binding site" description="covalent" evidence="8">
    <location>
        <position position="136"/>
    </location>
    <ligand>
        <name>heme c</name>
        <dbReference type="ChEBI" id="CHEBI:61717"/>
        <label>2</label>
    </ligand>
</feature>
<dbReference type="InterPro" id="IPR024167">
    <property type="entry name" value="Cytochrome_c4-like"/>
</dbReference>
<keyword evidence="3 8" id="KW-0349">Heme</keyword>
<dbReference type="Pfam" id="PF00034">
    <property type="entry name" value="Cytochrom_C"/>
    <property type="match status" value="2"/>
</dbReference>
<evidence type="ECO:0000256" key="9">
    <source>
        <dbReference type="PIRSR" id="PIRSR000005-2"/>
    </source>
</evidence>
<evidence type="ECO:0000256" key="1">
    <source>
        <dbReference type="ARBA" id="ARBA00004418"/>
    </source>
</evidence>
<keyword evidence="6" id="KW-0249">Electron transport</keyword>
<dbReference type="PIRSF" id="PIRSF000005">
    <property type="entry name" value="Cytochrome_c4"/>
    <property type="match status" value="1"/>
</dbReference>
<evidence type="ECO:0000313" key="13">
    <source>
        <dbReference type="Proteomes" id="UP000294980"/>
    </source>
</evidence>
<dbReference type="PANTHER" id="PTHR33751:SF9">
    <property type="entry name" value="CYTOCHROME C4"/>
    <property type="match status" value="1"/>
</dbReference>
<evidence type="ECO:0000256" key="7">
    <source>
        <dbReference type="ARBA" id="ARBA00023004"/>
    </source>
</evidence>
<dbReference type="Gene3D" id="1.10.760.10">
    <property type="entry name" value="Cytochrome c-like domain"/>
    <property type="match status" value="2"/>
</dbReference>
<dbReference type="GO" id="GO:0009055">
    <property type="term" value="F:electron transfer activity"/>
    <property type="evidence" value="ECO:0007669"/>
    <property type="project" value="InterPro"/>
</dbReference>
<dbReference type="InterPro" id="IPR036909">
    <property type="entry name" value="Cyt_c-like_dom_sf"/>
</dbReference>
<dbReference type="SUPFAM" id="SSF46626">
    <property type="entry name" value="Cytochrome c"/>
    <property type="match status" value="2"/>
</dbReference>
<keyword evidence="10" id="KW-0732">Signal</keyword>
<feature type="binding site" description="axial binding residue" evidence="9">
    <location>
        <position position="41"/>
    </location>
    <ligand>
        <name>heme c</name>
        <dbReference type="ChEBI" id="CHEBI:61717"/>
        <label>1</label>
    </ligand>
    <ligandPart>
        <name>Fe</name>
        <dbReference type="ChEBI" id="CHEBI:18248"/>
    </ligandPart>
</feature>
<keyword evidence="2" id="KW-0813">Transport</keyword>
<feature type="binding site" description="covalent" evidence="8">
    <location>
        <position position="40"/>
    </location>
    <ligand>
        <name>heme c</name>
        <dbReference type="ChEBI" id="CHEBI:61717"/>
        <label>1</label>
    </ligand>
</feature>
<dbReference type="AlphaFoldDB" id="A0A4R2KQI5"/>
<dbReference type="InterPro" id="IPR050597">
    <property type="entry name" value="Cytochrome_c_Oxidase_Subunit"/>
</dbReference>
<feature type="binding site" description="covalent" evidence="8">
    <location>
        <position position="37"/>
    </location>
    <ligand>
        <name>heme c</name>
        <dbReference type="ChEBI" id="CHEBI:61717"/>
        <label>1</label>
    </ligand>
</feature>
<reference evidence="12 13" key="1">
    <citation type="submission" date="2019-03" db="EMBL/GenBank/DDBJ databases">
        <title>Genomic Encyclopedia of Type Strains, Phase IV (KMG-IV): sequencing the most valuable type-strain genomes for metagenomic binning, comparative biology and taxonomic classification.</title>
        <authorList>
            <person name="Goeker M."/>
        </authorList>
    </citation>
    <scope>NUCLEOTIDE SEQUENCE [LARGE SCALE GENOMIC DNA]</scope>
    <source>
        <strain evidence="12 13">DSM 23344</strain>
    </source>
</reference>
<keyword evidence="13" id="KW-1185">Reference proteome</keyword>
<keyword evidence="7 9" id="KW-0408">Iron</keyword>
<dbReference type="RefSeq" id="WP_117319154.1">
    <property type="nucleotide sequence ID" value="NZ_QQSW01000020.1"/>
</dbReference>
<sequence length="209" mass="22077">MKYAILAFGLLCTAQVATAATAPRGDADAGKTKAATCAACHAEDGNSAVPSFPKLAGLGEKYLFQQLQYIRDGVRPVAQMAGQVDNMSDQDLADLAAYYDSKTRSGSTADPDLVELGEQVYRAGIPERNVAACIACHSPNGAGNDPAGFPALGGQHAEYIAQQLEMYRKGYEDPEGRVTDGDIKIMRSNAFGLSDMEIEAVSSYASGLR</sequence>
<evidence type="ECO:0000256" key="2">
    <source>
        <dbReference type="ARBA" id="ARBA00022448"/>
    </source>
</evidence>
<feature type="domain" description="Cytochrome c" evidence="11">
    <location>
        <begin position="25"/>
        <end position="103"/>
    </location>
</feature>
<accession>A0A4R2KQI5</accession>
<dbReference type="PANTHER" id="PTHR33751">
    <property type="entry name" value="CBB3-TYPE CYTOCHROME C OXIDASE SUBUNIT FIXP"/>
    <property type="match status" value="1"/>
</dbReference>
<dbReference type="InterPro" id="IPR009056">
    <property type="entry name" value="Cyt_c-like_dom"/>
</dbReference>
<protein>
    <submittedName>
        <fullName evidence="12">Cytochrome c553</fullName>
    </submittedName>
</protein>
<gene>
    <name evidence="12" type="ORF">EV688_11625</name>
</gene>
<feature type="binding site" description="axial binding residue" evidence="9">
    <location>
        <position position="186"/>
    </location>
    <ligand>
        <name>heme c</name>
        <dbReference type="ChEBI" id="CHEBI:61717"/>
        <label>2</label>
    </ligand>
    <ligandPart>
        <name>Fe</name>
        <dbReference type="ChEBI" id="CHEBI:18248"/>
    </ligandPart>
</feature>
<evidence type="ECO:0000313" key="12">
    <source>
        <dbReference type="EMBL" id="TCO73189.1"/>
    </source>
</evidence>
<evidence type="ECO:0000259" key="11">
    <source>
        <dbReference type="PROSITE" id="PS51007"/>
    </source>
</evidence>
<feature type="domain" description="Cytochrome c" evidence="11">
    <location>
        <begin position="112"/>
        <end position="209"/>
    </location>
</feature>
<feature type="chain" id="PRO_5020341005" evidence="10">
    <location>
        <begin position="20"/>
        <end position="209"/>
    </location>
</feature>
<feature type="signal peptide" evidence="10">
    <location>
        <begin position="1"/>
        <end position="19"/>
    </location>
</feature>
<evidence type="ECO:0000256" key="3">
    <source>
        <dbReference type="ARBA" id="ARBA00022617"/>
    </source>
</evidence>
<dbReference type="OrthoDB" id="9773456at2"/>
<keyword evidence="4 9" id="KW-0479">Metal-binding</keyword>
<feature type="binding site" description="axial binding residue" evidence="9">
    <location>
        <position position="80"/>
    </location>
    <ligand>
        <name>heme c</name>
        <dbReference type="ChEBI" id="CHEBI:61717"/>
        <label>1</label>
    </ligand>
    <ligandPart>
        <name>Fe</name>
        <dbReference type="ChEBI" id="CHEBI:18248"/>
    </ligandPart>
</feature>
<dbReference type="Proteomes" id="UP000294980">
    <property type="component" value="Unassembled WGS sequence"/>
</dbReference>
<dbReference type="EMBL" id="SLWX01000016">
    <property type="protein sequence ID" value="TCO73189.1"/>
    <property type="molecule type" value="Genomic_DNA"/>
</dbReference>
<evidence type="ECO:0000256" key="5">
    <source>
        <dbReference type="ARBA" id="ARBA00022764"/>
    </source>
</evidence>
<comment type="subcellular location">
    <subcellularLocation>
        <location evidence="1">Periplasm</location>
    </subcellularLocation>
</comment>
<feature type="binding site" description="covalent" evidence="8">
    <location>
        <position position="133"/>
    </location>
    <ligand>
        <name>heme c</name>
        <dbReference type="ChEBI" id="CHEBI:61717"/>
        <label>2</label>
    </ligand>
</feature>
<dbReference type="GO" id="GO:0005506">
    <property type="term" value="F:iron ion binding"/>
    <property type="evidence" value="ECO:0007669"/>
    <property type="project" value="InterPro"/>
</dbReference>
<evidence type="ECO:0000256" key="4">
    <source>
        <dbReference type="ARBA" id="ARBA00022723"/>
    </source>
</evidence>
<dbReference type="PROSITE" id="PS51007">
    <property type="entry name" value="CYTC"/>
    <property type="match status" value="2"/>
</dbReference>
<evidence type="ECO:0000256" key="8">
    <source>
        <dbReference type="PIRSR" id="PIRSR000005-1"/>
    </source>
</evidence>
<feature type="binding site" description="axial binding residue" evidence="9">
    <location>
        <position position="137"/>
    </location>
    <ligand>
        <name>heme c</name>
        <dbReference type="ChEBI" id="CHEBI:61717"/>
        <label>2</label>
    </ligand>
    <ligandPart>
        <name>Fe</name>
        <dbReference type="ChEBI" id="CHEBI:18248"/>
    </ligandPart>
</feature>
<evidence type="ECO:0000256" key="10">
    <source>
        <dbReference type="SAM" id="SignalP"/>
    </source>
</evidence>
<proteinExistence type="predicted"/>
<organism evidence="12 13">
    <name type="scientific">Chromatocurvus halotolerans</name>
    <dbReference type="NCBI Taxonomy" id="1132028"/>
    <lineage>
        <taxon>Bacteria</taxon>
        <taxon>Pseudomonadati</taxon>
        <taxon>Pseudomonadota</taxon>
        <taxon>Gammaproteobacteria</taxon>
        <taxon>Cellvibrionales</taxon>
        <taxon>Halieaceae</taxon>
        <taxon>Chromatocurvus</taxon>
    </lineage>
</organism>
<comment type="caution">
    <text evidence="12">The sequence shown here is derived from an EMBL/GenBank/DDBJ whole genome shotgun (WGS) entry which is preliminary data.</text>
</comment>
<comment type="PTM">
    <text evidence="8">Binds 2 heme c groups covalently per subunit.</text>
</comment>
<dbReference type="GO" id="GO:0020037">
    <property type="term" value="F:heme binding"/>
    <property type="evidence" value="ECO:0007669"/>
    <property type="project" value="InterPro"/>
</dbReference>